<evidence type="ECO:0000256" key="7">
    <source>
        <dbReference type="ARBA" id="ARBA00022692"/>
    </source>
</evidence>
<keyword evidence="10 16" id="KW-1133">Transmembrane helix</keyword>
<evidence type="ECO:0000256" key="8">
    <source>
        <dbReference type="ARBA" id="ARBA00022967"/>
    </source>
</evidence>
<dbReference type="InterPro" id="IPR001694">
    <property type="entry name" value="NADH_UbQ_OxRdtase_su1/FPO"/>
</dbReference>
<keyword evidence="12 16" id="KW-0472">Membrane</keyword>
<dbReference type="PANTHER" id="PTHR11432:SF3">
    <property type="entry name" value="NADH-UBIQUINONE OXIDOREDUCTASE CHAIN 1"/>
    <property type="match status" value="1"/>
</dbReference>
<evidence type="ECO:0000256" key="1">
    <source>
        <dbReference type="ARBA" id="ARBA00004141"/>
    </source>
</evidence>
<dbReference type="GO" id="GO:0005743">
    <property type="term" value="C:mitochondrial inner membrane"/>
    <property type="evidence" value="ECO:0007669"/>
    <property type="project" value="UniProtKB-SubCell"/>
</dbReference>
<keyword evidence="11 14" id="KW-0520">NAD</keyword>
<comment type="subcellular location">
    <subcellularLocation>
        <location evidence="1">Membrane</location>
        <topology evidence="1">Multi-pass membrane protein</topology>
    </subcellularLocation>
    <subcellularLocation>
        <location evidence="14">Mitochondrion inner membrane</location>
        <topology evidence="14">Multi-pass membrane protein</topology>
    </subcellularLocation>
</comment>
<name>A0A342YUX5_DIAYO</name>
<dbReference type="InterPro" id="IPR018086">
    <property type="entry name" value="NADH_UbQ_OxRdtase_su1_CS"/>
</dbReference>
<evidence type="ECO:0000313" key="17">
    <source>
        <dbReference type="EMBL" id="AOS49683.1"/>
    </source>
</evidence>
<evidence type="ECO:0000256" key="2">
    <source>
        <dbReference type="ARBA" id="ARBA00010535"/>
    </source>
</evidence>
<dbReference type="GeneID" id="36271920"/>
<comment type="similarity">
    <text evidence="2 14">Belongs to the complex I subunit 1 family.</text>
</comment>
<evidence type="ECO:0000256" key="13">
    <source>
        <dbReference type="ARBA" id="ARBA00049551"/>
    </source>
</evidence>
<evidence type="ECO:0000256" key="4">
    <source>
        <dbReference type="ARBA" id="ARBA00021009"/>
    </source>
</evidence>
<evidence type="ECO:0000256" key="6">
    <source>
        <dbReference type="ARBA" id="ARBA00022660"/>
    </source>
</evidence>
<feature type="transmembrane region" description="Helical" evidence="16">
    <location>
        <begin position="171"/>
        <end position="191"/>
    </location>
</feature>
<reference evidence="17" key="1">
    <citation type="submission" date="2016-02" db="EMBL/GenBank/DDBJ databases">
        <title>In cold blood: compositional bias and positive selection drive the high evolutionary rate of vampire bats mitochondrial genomes.</title>
        <authorList>
            <person name="Botero-Castro F."/>
            <person name="Tilak M.-K."/>
            <person name="Justy F."/>
            <person name="Catzeflis F."/>
            <person name="Delsuc F."/>
            <person name="Douzery E.J.P."/>
        </authorList>
    </citation>
    <scope>NUCLEOTIDE SEQUENCE</scope>
</reference>
<feature type="transmembrane region" description="Helical" evidence="16">
    <location>
        <begin position="101"/>
        <end position="120"/>
    </location>
</feature>
<feature type="transmembrane region" description="Helical" evidence="16">
    <location>
        <begin position="255"/>
        <end position="273"/>
    </location>
</feature>
<gene>
    <name evidence="17" type="primary">ND1</name>
</gene>
<dbReference type="SMR" id="A0A342YUX5"/>
<geneLocation type="mitochondrion" evidence="17"/>
<dbReference type="GO" id="GO:0008137">
    <property type="term" value="F:NADH dehydrogenase (ubiquinone) activity"/>
    <property type="evidence" value="ECO:0007669"/>
    <property type="project" value="UniProtKB-EC"/>
</dbReference>
<feature type="transmembrane region" description="Helical" evidence="16">
    <location>
        <begin position="220"/>
        <end position="243"/>
    </location>
</feature>
<feature type="transmembrane region" description="Helical" evidence="16">
    <location>
        <begin position="140"/>
        <end position="159"/>
    </location>
</feature>
<evidence type="ECO:0000256" key="15">
    <source>
        <dbReference type="RuleBase" id="RU000473"/>
    </source>
</evidence>
<protein>
    <recommendedName>
        <fullName evidence="4 15">NADH-ubiquinone oxidoreductase chain 1</fullName>
        <ecNumber evidence="3 15">7.1.1.2</ecNumber>
    </recommendedName>
</protein>
<keyword evidence="8" id="KW-1278">Translocase</keyword>
<dbReference type="AlphaFoldDB" id="A0A342YUX5"/>
<dbReference type="RefSeq" id="YP_009466887.1">
    <property type="nucleotide sequence ID" value="NC_037133.1"/>
</dbReference>
<dbReference type="EMBL" id="KU743906">
    <property type="protein sequence ID" value="AOS49683.1"/>
    <property type="molecule type" value="Genomic_DNA"/>
</dbReference>
<sequence>MFLTNLLMTIAPVLLAVAFLTLVERKILGYMQLRKGPIVVGPYGLLQPISDAVKLFTKEPLRPLTSSTTMFLMAPTLALALALTMWIPLPMPLPLTNMNLSLLFMLAMSSLAVYAILWSGWASNSNYALIGALRAVAQTISYEVTLAIILLSVLLLSGSYSLSTLIITQEYMWLILPSWPLAMMWFISTLAETNRAPFDLTEGESELVSGFNVEYAGGPFALFFLAEYTNIIMMNALTTILFLGAYNNPNTPELYTINFTTKTLLLTMAFLWIRASYPRFRYDQLMHLLWKNFLPLTLALCMWYTALPIITAAIPPQT</sequence>
<proteinExistence type="inferred from homology"/>
<evidence type="ECO:0000256" key="16">
    <source>
        <dbReference type="SAM" id="Phobius"/>
    </source>
</evidence>
<feature type="transmembrane region" description="Helical" evidence="16">
    <location>
        <begin position="70"/>
        <end position="89"/>
    </location>
</feature>
<dbReference type="GO" id="GO:0009060">
    <property type="term" value="P:aerobic respiration"/>
    <property type="evidence" value="ECO:0007669"/>
    <property type="project" value="TreeGrafter"/>
</dbReference>
<keyword evidence="5" id="KW-0813">Transport</keyword>
<dbReference type="PROSITE" id="PS00667">
    <property type="entry name" value="COMPLEX1_ND1_1"/>
    <property type="match status" value="1"/>
</dbReference>
<dbReference type="HAMAP" id="MF_01350">
    <property type="entry name" value="NDH1_NuoH"/>
    <property type="match status" value="1"/>
</dbReference>
<evidence type="ECO:0000256" key="5">
    <source>
        <dbReference type="ARBA" id="ARBA00022448"/>
    </source>
</evidence>
<evidence type="ECO:0000256" key="3">
    <source>
        <dbReference type="ARBA" id="ARBA00012944"/>
    </source>
</evidence>
<evidence type="ECO:0000256" key="12">
    <source>
        <dbReference type="ARBA" id="ARBA00023136"/>
    </source>
</evidence>
<evidence type="ECO:0000256" key="14">
    <source>
        <dbReference type="RuleBase" id="RU000471"/>
    </source>
</evidence>
<keyword evidence="15" id="KW-0830">Ubiquinone</keyword>
<organism evidence="17">
    <name type="scientific">Diaemus youngi</name>
    <name type="common">White-winged vampire bat</name>
    <dbReference type="NCBI Taxonomy" id="148087"/>
    <lineage>
        <taxon>Eukaryota</taxon>
        <taxon>Metazoa</taxon>
        <taxon>Chordata</taxon>
        <taxon>Craniata</taxon>
        <taxon>Vertebrata</taxon>
        <taxon>Euteleostomi</taxon>
        <taxon>Mammalia</taxon>
        <taxon>Eutheria</taxon>
        <taxon>Laurasiatheria</taxon>
        <taxon>Chiroptera</taxon>
        <taxon>Yangochiroptera</taxon>
        <taxon>Phyllostomidae</taxon>
        <taxon>Desmodontinae</taxon>
        <taxon>Diaemus</taxon>
    </lineage>
</organism>
<accession>A0A342YUX5</accession>
<dbReference type="PANTHER" id="PTHR11432">
    <property type="entry name" value="NADH DEHYDROGENASE SUBUNIT 1"/>
    <property type="match status" value="1"/>
</dbReference>
<keyword evidence="6" id="KW-0679">Respiratory chain</keyword>
<keyword evidence="15 17" id="KW-0496">Mitochondrion</keyword>
<dbReference type="CTD" id="4535"/>
<keyword evidence="7 14" id="KW-0812">Transmembrane</keyword>
<evidence type="ECO:0000256" key="9">
    <source>
        <dbReference type="ARBA" id="ARBA00022982"/>
    </source>
</evidence>
<dbReference type="EC" id="7.1.1.2" evidence="3 15"/>
<dbReference type="PROSITE" id="PS00668">
    <property type="entry name" value="COMPLEX1_ND1_2"/>
    <property type="match status" value="1"/>
</dbReference>
<evidence type="ECO:0000256" key="10">
    <source>
        <dbReference type="ARBA" id="ARBA00022989"/>
    </source>
</evidence>
<comment type="catalytic activity">
    <reaction evidence="13 15">
        <text>a ubiquinone + NADH + 5 H(+)(in) = a ubiquinol + NAD(+) + 4 H(+)(out)</text>
        <dbReference type="Rhea" id="RHEA:29091"/>
        <dbReference type="Rhea" id="RHEA-COMP:9565"/>
        <dbReference type="Rhea" id="RHEA-COMP:9566"/>
        <dbReference type="ChEBI" id="CHEBI:15378"/>
        <dbReference type="ChEBI" id="CHEBI:16389"/>
        <dbReference type="ChEBI" id="CHEBI:17976"/>
        <dbReference type="ChEBI" id="CHEBI:57540"/>
        <dbReference type="ChEBI" id="CHEBI:57945"/>
        <dbReference type="EC" id="7.1.1.2"/>
    </reaction>
</comment>
<keyword evidence="9" id="KW-0249">Electron transport</keyword>
<feature type="transmembrane region" description="Helical" evidence="16">
    <location>
        <begin position="293"/>
        <end position="314"/>
    </location>
</feature>
<evidence type="ECO:0000256" key="11">
    <source>
        <dbReference type="ARBA" id="ARBA00023027"/>
    </source>
</evidence>
<dbReference type="Pfam" id="PF00146">
    <property type="entry name" value="NADHdh"/>
    <property type="match status" value="1"/>
</dbReference>
<dbReference type="GO" id="GO:0003954">
    <property type="term" value="F:NADH dehydrogenase activity"/>
    <property type="evidence" value="ECO:0007669"/>
    <property type="project" value="TreeGrafter"/>
</dbReference>